<dbReference type="GO" id="GO:0005762">
    <property type="term" value="C:mitochondrial large ribosomal subunit"/>
    <property type="evidence" value="ECO:0007669"/>
    <property type="project" value="InterPro"/>
</dbReference>
<evidence type="ECO:0000256" key="1">
    <source>
        <dbReference type="SAM" id="MobiDB-lite"/>
    </source>
</evidence>
<dbReference type="InterPro" id="IPR034600">
    <property type="entry name" value="Ribosomal_bL31m"/>
</dbReference>
<dbReference type="Gene3D" id="6.20.130.10">
    <property type="match status" value="1"/>
</dbReference>
<sequence>MSQAALFQVQRRAISSSPYGRTHVWKKRPAVIPNPVVPKYPQRVIMSNGASFTHFTTSPRSLLRLPRDVWNNPVWNTYLWADEGAMEDEANTTGRLGRFNRRFDGVGGVGRDGKKSVEWANSEGSGEKQGELVDPSQYIKVKERKGRK</sequence>
<dbReference type="GO" id="GO:0032543">
    <property type="term" value="P:mitochondrial translation"/>
    <property type="evidence" value="ECO:0007669"/>
    <property type="project" value="InterPro"/>
</dbReference>
<evidence type="ECO:0000313" key="2">
    <source>
        <dbReference type="EMBL" id="KIY74041.1"/>
    </source>
</evidence>
<reference evidence="2 3" key="1">
    <citation type="journal article" date="2015" name="Fungal Genet. Biol.">
        <title>Evolution of novel wood decay mechanisms in Agaricales revealed by the genome sequences of Fistulina hepatica and Cylindrobasidium torrendii.</title>
        <authorList>
            <person name="Floudas D."/>
            <person name="Held B.W."/>
            <person name="Riley R."/>
            <person name="Nagy L.G."/>
            <person name="Koehler G."/>
            <person name="Ransdell A.S."/>
            <person name="Younus H."/>
            <person name="Chow J."/>
            <person name="Chiniquy J."/>
            <person name="Lipzen A."/>
            <person name="Tritt A."/>
            <person name="Sun H."/>
            <person name="Haridas S."/>
            <person name="LaButti K."/>
            <person name="Ohm R.A."/>
            <person name="Kues U."/>
            <person name="Blanchette R.A."/>
            <person name="Grigoriev I.V."/>
            <person name="Minto R.E."/>
            <person name="Hibbett D.S."/>
        </authorList>
    </citation>
    <scope>NUCLEOTIDE SEQUENCE [LARGE SCALE GENOMIC DNA]</scope>
    <source>
        <strain evidence="2 3">FP15055 ss-10</strain>
    </source>
</reference>
<keyword evidence="3" id="KW-1185">Reference proteome</keyword>
<organism evidence="2 3">
    <name type="scientific">Cylindrobasidium torrendii FP15055 ss-10</name>
    <dbReference type="NCBI Taxonomy" id="1314674"/>
    <lineage>
        <taxon>Eukaryota</taxon>
        <taxon>Fungi</taxon>
        <taxon>Dikarya</taxon>
        <taxon>Basidiomycota</taxon>
        <taxon>Agaricomycotina</taxon>
        <taxon>Agaricomycetes</taxon>
        <taxon>Agaricomycetidae</taxon>
        <taxon>Agaricales</taxon>
        <taxon>Marasmiineae</taxon>
        <taxon>Physalacriaceae</taxon>
        <taxon>Cylindrobasidium</taxon>
    </lineage>
</organism>
<dbReference type="GO" id="GO:0003735">
    <property type="term" value="F:structural constituent of ribosome"/>
    <property type="evidence" value="ECO:0007669"/>
    <property type="project" value="InterPro"/>
</dbReference>
<dbReference type="EMBL" id="KN880432">
    <property type="protein sequence ID" value="KIY74041.1"/>
    <property type="molecule type" value="Genomic_DNA"/>
</dbReference>
<dbReference type="PANTHER" id="PTHR28174:SF1">
    <property type="entry name" value="LARGE RIBOSOMAL SUBUNIT PROTEIN BL31M"/>
    <property type="match status" value="1"/>
</dbReference>
<accession>A0A0D7BWM2</accession>
<evidence type="ECO:0000313" key="3">
    <source>
        <dbReference type="Proteomes" id="UP000054007"/>
    </source>
</evidence>
<dbReference type="Proteomes" id="UP000054007">
    <property type="component" value="Unassembled WGS sequence"/>
</dbReference>
<dbReference type="OrthoDB" id="5587740at2759"/>
<name>A0A0D7BWM2_9AGAR</name>
<protein>
    <submittedName>
        <fullName evidence="2">Uncharacterized protein</fullName>
    </submittedName>
</protein>
<gene>
    <name evidence="2" type="ORF">CYLTODRAFT_416313</name>
</gene>
<dbReference type="STRING" id="1314674.A0A0D7BWM2"/>
<dbReference type="PANTHER" id="PTHR28174">
    <property type="entry name" value="54S RIBOSOMAL PROTEIN L36, MITOCHONDRIAL"/>
    <property type="match status" value="1"/>
</dbReference>
<dbReference type="AlphaFoldDB" id="A0A0D7BWM2"/>
<feature type="region of interest" description="Disordered" evidence="1">
    <location>
        <begin position="107"/>
        <end position="148"/>
    </location>
</feature>
<proteinExistence type="predicted"/>